<name>A0AAD4SL34_9MAGN</name>
<dbReference type="AlphaFoldDB" id="A0AAD4SL34"/>
<accession>A0AAD4SL34</accession>
<gene>
    <name evidence="1" type="ORF">MKW98_010383</name>
</gene>
<keyword evidence="2" id="KW-1185">Reference proteome</keyword>
<protein>
    <submittedName>
        <fullName evidence="1">Uncharacterized protein</fullName>
    </submittedName>
</protein>
<sequence>MVALSGMLMILKTFLESIKNYLIPEEFAEDGVHTILIVRTSAAYRKAAAKPIPDELIALQQEYMVYLEVT</sequence>
<evidence type="ECO:0000313" key="1">
    <source>
        <dbReference type="EMBL" id="KAI3911496.1"/>
    </source>
</evidence>
<evidence type="ECO:0000313" key="2">
    <source>
        <dbReference type="Proteomes" id="UP001202328"/>
    </source>
</evidence>
<organism evidence="1 2">
    <name type="scientific">Papaver atlanticum</name>
    <dbReference type="NCBI Taxonomy" id="357466"/>
    <lineage>
        <taxon>Eukaryota</taxon>
        <taxon>Viridiplantae</taxon>
        <taxon>Streptophyta</taxon>
        <taxon>Embryophyta</taxon>
        <taxon>Tracheophyta</taxon>
        <taxon>Spermatophyta</taxon>
        <taxon>Magnoliopsida</taxon>
        <taxon>Ranunculales</taxon>
        <taxon>Papaveraceae</taxon>
        <taxon>Papaveroideae</taxon>
        <taxon>Papaver</taxon>
    </lineage>
</organism>
<proteinExistence type="predicted"/>
<comment type="caution">
    <text evidence="1">The sequence shown here is derived from an EMBL/GenBank/DDBJ whole genome shotgun (WGS) entry which is preliminary data.</text>
</comment>
<dbReference type="EMBL" id="JAJJMB010010045">
    <property type="protein sequence ID" value="KAI3911496.1"/>
    <property type="molecule type" value="Genomic_DNA"/>
</dbReference>
<dbReference type="Proteomes" id="UP001202328">
    <property type="component" value="Unassembled WGS sequence"/>
</dbReference>
<reference evidence="1" key="1">
    <citation type="submission" date="2022-04" db="EMBL/GenBank/DDBJ databases">
        <title>A functionally conserved STORR gene fusion in Papaver species that diverged 16.8 million years ago.</title>
        <authorList>
            <person name="Catania T."/>
        </authorList>
    </citation>
    <scope>NUCLEOTIDE SEQUENCE</scope>
    <source>
        <strain evidence="1">S-188037</strain>
    </source>
</reference>